<comment type="caution">
    <text evidence="9">The sequence shown here is derived from an EMBL/GenBank/DDBJ whole genome shotgun (WGS) entry which is preliminary data.</text>
</comment>
<comment type="subcellular location">
    <subcellularLocation>
        <location evidence="1">Cell membrane</location>
        <topology evidence="1">Multi-pass membrane protein</topology>
    </subcellularLocation>
</comment>
<reference evidence="9 10" key="1">
    <citation type="submission" date="2021-03" db="EMBL/GenBank/DDBJ databases">
        <title>Genomic Encyclopedia of Type Strains, Phase IV (KMG-IV): sequencing the most valuable type-strain genomes for metagenomic binning, comparative biology and taxonomic classification.</title>
        <authorList>
            <person name="Goeker M."/>
        </authorList>
    </citation>
    <scope>NUCLEOTIDE SEQUENCE [LARGE SCALE GENOMIC DNA]</scope>
    <source>
        <strain evidence="9 10">DSM 24004</strain>
    </source>
</reference>
<keyword evidence="3 7" id="KW-0812">Transmembrane</keyword>
<dbReference type="EMBL" id="JAGGKS010000004">
    <property type="protein sequence ID" value="MBP1925794.1"/>
    <property type="molecule type" value="Genomic_DNA"/>
</dbReference>
<dbReference type="Proteomes" id="UP001519342">
    <property type="component" value="Unassembled WGS sequence"/>
</dbReference>
<dbReference type="RefSeq" id="WP_209511536.1">
    <property type="nucleotide sequence ID" value="NZ_JAGGKS010000004.1"/>
</dbReference>
<gene>
    <name evidence="9" type="ORF">J2Z76_001655</name>
</gene>
<protein>
    <submittedName>
        <fullName evidence="9">Uncharacterized membrane protein YjjP (DUF1212 family)</fullName>
    </submittedName>
</protein>
<evidence type="ECO:0000256" key="2">
    <source>
        <dbReference type="ARBA" id="ARBA00022475"/>
    </source>
</evidence>
<keyword evidence="2" id="KW-1003">Cell membrane</keyword>
<feature type="transmembrane region" description="Helical" evidence="7">
    <location>
        <begin position="129"/>
        <end position="156"/>
    </location>
</feature>
<organism evidence="9 10">
    <name type="scientific">Sedimentibacter acidaminivorans</name>
    <dbReference type="NCBI Taxonomy" id="913099"/>
    <lineage>
        <taxon>Bacteria</taxon>
        <taxon>Bacillati</taxon>
        <taxon>Bacillota</taxon>
        <taxon>Tissierellia</taxon>
        <taxon>Sedimentibacter</taxon>
    </lineage>
</organism>
<evidence type="ECO:0000259" key="8">
    <source>
        <dbReference type="Pfam" id="PF06738"/>
    </source>
</evidence>
<evidence type="ECO:0000256" key="7">
    <source>
        <dbReference type="SAM" id="Phobius"/>
    </source>
</evidence>
<dbReference type="Pfam" id="PF06738">
    <property type="entry name" value="ThrE"/>
    <property type="match status" value="1"/>
</dbReference>
<evidence type="ECO:0000256" key="4">
    <source>
        <dbReference type="ARBA" id="ARBA00022989"/>
    </source>
</evidence>
<evidence type="ECO:0000313" key="9">
    <source>
        <dbReference type="EMBL" id="MBP1925794.1"/>
    </source>
</evidence>
<evidence type="ECO:0000256" key="1">
    <source>
        <dbReference type="ARBA" id="ARBA00004651"/>
    </source>
</evidence>
<evidence type="ECO:0000256" key="6">
    <source>
        <dbReference type="ARBA" id="ARBA00034125"/>
    </source>
</evidence>
<dbReference type="InterPro" id="IPR050539">
    <property type="entry name" value="ThrE_Dicarb/AminoAcid_Exp"/>
</dbReference>
<name>A0ABS4GDS4_9FIRM</name>
<dbReference type="PANTHER" id="PTHR34390:SF2">
    <property type="entry name" value="SUCCINATE TRANSPORTER SUBUNIT YJJP-RELATED"/>
    <property type="match status" value="1"/>
</dbReference>
<evidence type="ECO:0000256" key="3">
    <source>
        <dbReference type="ARBA" id="ARBA00022692"/>
    </source>
</evidence>
<feature type="transmembrane region" description="Helical" evidence="7">
    <location>
        <begin position="194"/>
        <end position="212"/>
    </location>
</feature>
<comment type="similarity">
    <text evidence="6">Belongs to the ThrE exporter (TC 2.A.79) family.</text>
</comment>
<feature type="transmembrane region" description="Helical" evidence="7">
    <location>
        <begin position="168"/>
        <end position="188"/>
    </location>
</feature>
<proteinExistence type="inferred from homology"/>
<feature type="transmembrane region" description="Helical" evidence="7">
    <location>
        <begin position="233"/>
        <end position="254"/>
    </location>
</feature>
<accession>A0ABS4GDS4</accession>
<keyword evidence="5 7" id="KW-0472">Membrane</keyword>
<evidence type="ECO:0000256" key="5">
    <source>
        <dbReference type="ARBA" id="ARBA00023136"/>
    </source>
</evidence>
<dbReference type="PANTHER" id="PTHR34390">
    <property type="entry name" value="UPF0442 PROTEIN YJJB-RELATED"/>
    <property type="match status" value="1"/>
</dbReference>
<evidence type="ECO:0000313" key="10">
    <source>
        <dbReference type="Proteomes" id="UP001519342"/>
    </source>
</evidence>
<feature type="domain" description="Threonine/serine exporter-like N-terminal" evidence="8">
    <location>
        <begin position="16"/>
        <end position="250"/>
    </location>
</feature>
<keyword evidence="4 7" id="KW-1133">Transmembrane helix</keyword>
<keyword evidence="10" id="KW-1185">Reference proteome</keyword>
<sequence>MEINVEKLLKTIKLSAQIILENGGETYRAEETINFICKALGVKEMDCIATPTGIYITISVDGKENNTVVKRISKRTINLAKLNRINNISRQLTQKNITLDEAIVQLEETREDSGIKHKFYSYFYGGFSAAFFTLIFGGGVFEFIVSLLSGIVVALVTKKFENIHSYQFYSSIFAGIIIALFAILSTHIAHFGNYNYIIVGGIMPHLPGLAMTNAIRDTIRGDLISGITRGADAIFTAYSLAAGTGVIIYLSYAIGLLTV</sequence>
<dbReference type="InterPro" id="IPR010619">
    <property type="entry name" value="ThrE-like_N"/>
</dbReference>